<proteinExistence type="predicted"/>
<dbReference type="EMBL" id="JBEPBX010000036">
    <property type="protein sequence ID" value="MER6617352.1"/>
    <property type="molecule type" value="Genomic_DNA"/>
</dbReference>
<dbReference type="RefSeq" id="WP_351978455.1">
    <property type="nucleotide sequence ID" value="NZ_JBEPBX010000036.1"/>
</dbReference>
<protein>
    <submittedName>
        <fullName evidence="1">Uncharacterized protein</fullName>
    </submittedName>
</protein>
<gene>
    <name evidence="1" type="ORF">ABT276_29190</name>
</gene>
<dbReference type="Proteomes" id="UP001445472">
    <property type="component" value="Unassembled WGS sequence"/>
</dbReference>
<evidence type="ECO:0000313" key="1">
    <source>
        <dbReference type="EMBL" id="MER6617352.1"/>
    </source>
</evidence>
<accession>A0ABV1V301</accession>
<reference evidence="1 2" key="1">
    <citation type="submission" date="2024-06" db="EMBL/GenBank/DDBJ databases">
        <title>The Natural Products Discovery Center: Release of the First 8490 Sequenced Strains for Exploring Actinobacteria Biosynthetic Diversity.</title>
        <authorList>
            <person name="Kalkreuter E."/>
            <person name="Kautsar S.A."/>
            <person name="Yang D."/>
            <person name="Bader C.D."/>
            <person name="Teijaro C.N."/>
            <person name="Fluegel L."/>
            <person name="Davis C.M."/>
            <person name="Simpson J.R."/>
            <person name="Lauterbach L."/>
            <person name="Steele A.D."/>
            <person name="Gui C."/>
            <person name="Meng S."/>
            <person name="Li G."/>
            <person name="Viehrig K."/>
            <person name="Ye F."/>
            <person name="Su P."/>
            <person name="Kiefer A.F."/>
            <person name="Nichols A."/>
            <person name="Cepeda A.J."/>
            <person name="Yan W."/>
            <person name="Fan B."/>
            <person name="Jiang Y."/>
            <person name="Adhikari A."/>
            <person name="Zheng C.-J."/>
            <person name="Schuster L."/>
            <person name="Cowan T.M."/>
            <person name="Smanski M.J."/>
            <person name="Chevrette M.G."/>
            <person name="De Carvalho L.P.S."/>
            <person name="Shen B."/>
        </authorList>
    </citation>
    <scope>NUCLEOTIDE SEQUENCE [LARGE SCALE GENOMIC DNA]</scope>
    <source>
        <strain evidence="1 2">NPDC000837</strain>
    </source>
</reference>
<keyword evidence="2" id="KW-1185">Reference proteome</keyword>
<sequence>MTAIATERPAPGPVLVQLTPRQEDTSVITFVVDLETIVESEKCSCNAGDDNPY</sequence>
<evidence type="ECO:0000313" key="2">
    <source>
        <dbReference type="Proteomes" id="UP001445472"/>
    </source>
</evidence>
<organism evidence="1 2">
    <name type="scientific">Streptomyces xantholiticus</name>
    <dbReference type="NCBI Taxonomy" id="68285"/>
    <lineage>
        <taxon>Bacteria</taxon>
        <taxon>Bacillati</taxon>
        <taxon>Actinomycetota</taxon>
        <taxon>Actinomycetes</taxon>
        <taxon>Kitasatosporales</taxon>
        <taxon>Streptomycetaceae</taxon>
        <taxon>Streptomyces</taxon>
    </lineage>
</organism>
<name>A0ABV1V301_9ACTN</name>
<comment type="caution">
    <text evidence="1">The sequence shown here is derived from an EMBL/GenBank/DDBJ whole genome shotgun (WGS) entry which is preliminary data.</text>
</comment>